<dbReference type="Gene3D" id="3.40.720.10">
    <property type="entry name" value="Alkaline Phosphatase, subunit A"/>
    <property type="match status" value="1"/>
</dbReference>
<evidence type="ECO:0000313" key="3">
    <source>
        <dbReference type="EMBL" id="GAA1858973.1"/>
    </source>
</evidence>
<feature type="region of interest" description="Disordered" evidence="1">
    <location>
        <begin position="269"/>
        <end position="288"/>
    </location>
</feature>
<reference evidence="3 4" key="1">
    <citation type="journal article" date="2019" name="Int. J. Syst. Evol. Microbiol.">
        <title>The Global Catalogue of Microorganisms (GCM) 10K type strain sequencing project: providing services to taxonomists for standard genome sequencing and annotation.</title>
        <authorList>
            <consortium name="The Broad Institute Genomics Platform"/>
            <consortium name="The Broad Institute Genome Sequencing Center for Infectious Disease"/>
            <person name="Wu L."/>
            <person name="Ma J."/>
        </authorList>
    </citation>
    <scope>NUCLEOTIDE SEQUENCE [LARGE SCALE GENOMIC DNA]</scope>
    <source>
        <strain evidence="3 4">JCM 14326</strain>
    </source>
</reference>
<keyword evidence="3" id="KW-0378">Hydrolase</keyword>
<evidence type="ECO:0000256" key="1">
    <source>
        <dbReference type="SAM" id="MobiDB-lite"/>
    </source>
</evidence>
<dbReference type="InterPro" id="IPR000917">
    <property type="entry name" value="Sulfatase_N"/>
</dbReference>
<name>A0ABN2NBW8_9MICO</name>
<dbReference type="EMBL" id="BAAANL010000003">
    <property type="protein sequence ID" value="GAA1858973.1"/>
    <property type="molecule type" value="Genomic_DNA"/>
</dbReference>
<dbReference type="Proteomes" id="UP001501094">
    <property type="component" value="Unassembled WGS sequence"/>
</dbReference>
<evidence type="ECO:0000259" key="2">
    <source>
        <dbReference type="Pfam" id="PF00884"/>
    </source>
</evidence>
<sequence>MRDHADRDVVLVTLDSCRYDTAVQAVTPNLDRLGPLLQAETSGTFTLPAHVAFFSGMTPRPLDGEHDLAGQQYRSIWRSTAARPSTAATAVPFTGPMLMDHYSRSGFKVIGAGGVTFFDPKEPGNWLPSLFDTFYYFGRTNATAADTRVRYREESLTLAHPEILADDARAAKRFFLFINCPSTHIPYTTPNTRLTNRTRALLERLYRLHDSKQVTPDAFAPDEVASLHSMQVRALEWADQQLGILFDRLADREPLVVLCADHGEEFGDDGRYGHGHPHPSVTTVPLWSGILRQEQP</sequence>
<dbReference type="SUPFAM" id="SSF53649">
    <property type="entry name" value="Alkaline phosphatase-like"/>
    <property type="match status" value="1"/>
</dbReference>
<gene>
    <name evidence="3" type="ORF">GCM10009751_15510</name>
</gene>
<dbReference type="InterPro" id="IPR017850">
    <property type="entry name" value="Alkaline_phosphatase_core_sf"/>
</dbReference>
<keyword evidence="4" id="KW-1185">Reference proteome</keyword>
<dbReference type="Pfam" id="PF00884">
    <property type="entry name" value="Sulfatase"/>
    <property type="match status" value="1"/>
</dbReference>
<feature type="domain" description="Sulfatase N-terminal" evidence="2">
    <location>
        <begin position="8"/>
        <end position="279"/>
    </location>
</feature>
<dbReference type="RefSeq" id="WP_344101292.1">
    <property type="nucleotide sequence ID" value="NZ_BAAANL010000003.1"/>
</dbReference>
<organism evidence="3 4">
    <name type="scientific">Myceligenerans crystallogenes</name>
    <dbReference type="NCBI Taxonomy" id="316335"/>
    <lineage>
        <taxon>Bacteria</taxon>
        <taxon>Bacillati</taxon>
        <taxon>Actinomycetota</taxon>
        <taxon>Actinomycetes</taxon>
        <taxon>Micrococcales</taxon>
        <taxon>Promicromonosporaceae</taxon>
        <taxon>Myceligenerans</taxon>
    </lineage>
</organism>
<proteinExistence type="predicted"/>
<accession>A0ABN2NBW8</accession>
<dbReference type="GO" id="GO:0016787">
    <property type="term" value="F:hydrolase activity"/>
    <property type="evidence" value="ECO:0007669"/>
    <property type="project" value="UniProtKB-KW"/>
</dbReference>
<evidence type="ECO:0000313" key="4">
    <source>
        <dbReference type="Proteomes" id="UP001501094"/>
    </source>
</evidence>
<comment type="caution">
    <text evidence="3">The sequence shown here is derived from an EMBL/GenBank/DDBJ whole genome shotgun (WGS) entry which is preliminary data.</text>
</comment>
<protein>
    <submittedName>
        <fullName evidence="3">STM4013/SEN3800 family hydrolase</fullName>
    </submittedName>
</protein>